<reference evidence="6 7" key="1">
    <citation type="submission" date="2019-11" db="EMBL/GenBank/DDBJ databases">
        <title>Novel Deefgea species.</title>
        <authorList>
            <person name="Han J.-H."/>
        </authorList>
    </citation>
    <scope>NUCLEOTIDE SEQUENCE [LARGE SCALE GENOMIC DNA]</scope>
    <source>
        <strain evidence="6 7">LMG 24817</strain>
    </source>
</reference>
<dbReference type="InterPro" id="IPR019734">
    <property type="entry name" value="TPR_rpt"/>
</dbReference>
<comment type="subcellular location">
    <subcellularLocation>
        <location evidence="1">Cytoplasm</location>
    </subcellularLocation>
</comment>
<proteinExistence type="inferred from homology"/>
<comment type="similarity">
    <text evidence="5">Belongs to the Rap family.</text>
</comment>
<dbReference type="SUPFAM" id="SSF48452">
    <property type="entry name" value="TPR-like"/>
    <property type="match status" value="3"/>
</dbReference>
<dbReference type="PANTHER" id="PTHR46630">
    <property type="entry name" value="TETRATRICOPEPTIDE REPEAT PROTEIN 29"/>
    <property type="match status" value="1"/>
</dbReference>
<evidence type="ECO:0000313" key="7">
    <source>
        <dbReference type="Proteomes" id="UP001195660"/>
    </source>
</evidence>
<sequence>MQPKAQVETACVLWGSMMPERSHEDLIAQCNEIVRLADLDYAGALSAAKQFYQDSVKARLPRQIALAMQTEARVLKRQADKTAAIRLQNEVIRYLKREQLNQDLTSAYRVLGQMLYDAMAYFKSLDAWLKSLELAGLEHNVQGTTLAYIGIGKFYYALGDYTKAIQYHQLAQLAAQTLNRAALNAEININIAADAFRLRDFTLAQQALDEAQKALESGYDRPAWLGEVVFYRGMVCFELGQYAESQEFLSRAYSIYRKCRNSWGEAHALLALGRAFLKLAEQEHAVECLSVACEICEHHQLIALGIEAHEILAYLYVDLGDNLQALHYHKRLHQLICQSKSEQRSVLRLSRHAQQRLKEIETAFELAMLQARLTGG</sequence>
<accession>A0ABS2CE25</accession>
<evidence type="ECO:0000256" key="5">
    <source>
        <dbReference type="ARBA" id="ARBA00038253"/>
    </source>
</evidence>
<dbReference type="InterPro" id="IPR011990">
    <property type="entry name" value="TPR-like_helical_dom_sf"/>
</dbReference>
<dbReference type="Pfam" id="PF13181">
    <property type="entry name" value="TPR_8"/>
    <property type="match status" value="1"/>
</dbReference>
<comment type="caution">
    <text evidence="6">The sequence shown here is derived from an EMBL/GenBank/DDBJ whole genome shotgun (WGS) entry which is preliminary data.</text>
</comment>
<keyword evidence="2" id="KW-0963">Cytoplasm</keyword>
<dbReference type="Proteomes" id="UP001195660">
    <property type="component" value="Unassembled WGS sequence"/>
</dbReference>
<keyword evidence="4" id="KW-0802">TPR repeat</keyword>
<evidence type="ECO:0000256" key="4">
    <source>
        <dbReference type="ARBA" id="ARBA00022803"/>
    </source>
</evidence>
<organism evidence="6 7">
    <name type="scientific">Deefgea chitinilytica</name>
    <dbReference type="NCBI Taxonomy" id="570276"/>
    <lineage>
        <taxon>Bacteria</taxon>
        <taxon>Pseudomonadati</taxon>
        <taxon>Pseudomonadota</taxon>
        <taxon>Betaproteobacteria</taxon>
        <taxon>Neisseriales</taxon>
        <taxon>Chitinibacteraceae</taxon>
        <taxon>Deefgea</taxon>
    </lineage>
</organism>
<dbReference type="Gene3D" id="1.25.40.10">
    <property type="entry name" value="Tetratricopeptide repeat domain"/>
    <property type="match status" value="2"/>
</dbReference>
<keyword evidence="3" id="KW-0677">Repeat</keyword>
<gene>
    <name evidence="6" type="ORF">GM173_08620</name>
</gene>
<evidence type="ECO:0000256" key="2">
    <source>
        <dbReference type="ARBA" id="ARBA00022490"/>
    </source>
</evidence>
<dbReference type="InterPro" id="IPR051476">
    <property type="entry name" value="Bac_ResReg_Asp_Phosphatase"/>
</dbReference>
<dbReference type="EMBL" id="WOFE01000003">
    <property type="protein sequence ID" value="MBM5571641.1"/>
    <property type="molecule type" value="Genomic_DNA"/>
</dbReference>
<protein>
    <submittedName>
        <fullName evidence="6">Tetratricopeptide repeat protein</fullName>
    </submittedName>
</protein>
<dbReference type="SMART" id="SM00028">
    <property type="entry name" value="TPR"/>
    <property type="match status" value="5"/>
</dbReference>
<evidence type="ECO:0000313" key="6">
    <source>
        <dbReference type="EMBL" id="MBM5571641.1"/>
    </source>
</evidence>
<evidence type="ECO:0000256" key="3">
    <source>
        <dbReference type="ARBA" id="ARBA00022737"/>
    </source>
</evidence>
<dbReference type="PANTHER" id="PTHR46630:SF1">
    <property type="entry name" value="TETRATRICOPEPTIDE REPEAT PROTEIN 29"/>
    <property type="match status" value="1"/>
</dbReference>
<dbReference type="Pfam" id="PF13424">
    <property type="entry name" value="TPR_12"/>
    <property type="match status" value="1"/>
</dbReference>
<keyword evidence="7" id="KW-1185">Reference proteome</keyword>
<evidence type="ECO:0000256" key="1">
    <source>
        <dbReference type="ARBA" id="ARBA00004496"/>
    </source>
</evidence>
<name>A0ABS2CE25_9NEIS</name>